<keyword evidence="3" id="KW-1185">Reference proteome</keyword>
<name>A0A0N4YI28_NIPBR</name>
<dbReference type="Gene3D" id="3.40.33.10">
    <property type="entry name" value="CAP"/>
    <property type="match status" value="1"/>
</dbReference>
<sequence>MDLELTFTQAVGEWFRQLQEYGIDPCSSWTEDATVKDCANIMYESYTTVGCAVNRCASKGFTVVECQYGPKRLPYGSLIYEVGAPCSKCRASQKCVSGVLCQ</sequence>
<dbReference type="Pfam" id="PF00188">
    <property type="entry name" value="CAP"/>
    <property type="match status" value="1"/>
</dbReference>
<evidence type="ECO:0000313" key="4">
    <source>
        <dbReference type="WBParaSite" id="NBR_0001654301-mRNA-1"/>
    </source>
</evidence>
<feature type="domain" description="SCP" evidence="1">
    <location>
        <begin position="6"/>
        <end position="68"/>
    </location>
</feature>
<proteinExistence type="predicted"/>
<dbReference type="SUPFAM" id="SSF55797">
    <property type="entry name" value="PR-1-like"/>
    <property type="match status" value="1"/>
</dbReference>
<evidence type="ECO:0000313" key="3">
    <source>
        <dbReference type="Proteomes" id="UP000271162"/>
    </source>
</evidence>
<gene>
    <name evidence="2" type="ORF">NBR_LOCUS16544</name>
</gene>
<evidence type="ECO:0000313" key="2">
    <source>
        <dbReference type="EMBL" id="VDL80139.1"/>
    </source>
</evidence>
<reference evidence="4" key="1">
    <citation type="submission" date="2017-02" db="UniProtKB">
        <authorList>
            <consortium name="WormBaseParasite"/>
        </authorList>
    </citation>
    <scope>IDENTIFICATION</scope>
</reference>
<accession>A0A0N4YI28</accession>
<organism evidence="4">
    <name type="scientific">Nippostrongylus brasiliensis</name>
    <name type="common">Rat hookworm</name>
    <dbReference type="NCBI Taxonomy" id="27835"/>
    <lineage>
        <taxon>Eukaryota</taxon>
        <taxon>Metazoa</taxon>
        <taxon>Ecdysozoa</taxon>
        <taxon>Nematoda</taxon>
        <taxon>Chromadorea</taxon>
        <taxon>Rhabditida</taxon>
        <taxon>Rhabditina</taxon>
        <taxon>Rhabditomorpha</taxon>
        <taxon>Strongyloidea</taxon>
        <taxon>Heligmosomidae</taxon>
        <taxon>Nippostrongylus</taxon>
    </lineage>
</organism>
<protein>
    <submittedName>
        <fullName evidence="4">SCP domain-containing protein</fullName>
    </submittedName>
</protein>
<dbReference type="AlphaFoldDB" id="A0A0N4YI28"/>
<dbReference type="Proteomes" id="UP000271162">
    <property type="component" value="Unassembled WGS sequence"/>
</dbReference>
<evidence type="ECO:0000259" key="1">
    <source>
        <dbReference type="Pfam" id="PF00188"/>
    </source>
</evidence>
<dbReference type="EMBL" id="UYSL01022251">
    <property type="protein sequence ID" value="VDL80139.1"/>
    <property type="molecule type" value="Genomic_DNA"/>
</dbReference>
<dbReference type="InterPro" id="IPR014044">
    <property type="entry name" value="CAP_dom"/>
</dbReference>
<dbReference type="WBParaSite" id="NBR_0001654301-mRNA-1">
    <property type="protein sequence ID" value="NBR_0001654301-mRNA-1"/>
    <property type="gene ID" value="NBR_0001654301"/>
</dbReference>
<dbReference type="InterPro" id="IPR035940">
    <property type="entry name" value="CAP_sf"/>
</dbReference>
<reference evidence="2 3" key="2">
    <citation type="submission" date="2018-11" db="EMBL/GenBank/DDBJ databases">
        <authorList>
            <consortium name="Pathogen Informatics"/>
        </authorList>
    </citation>
    <scope>NUCLEOTIDE SEQUENCE [LARGE SCALE GENOMIC DNA]</scope>
</reference>